<keyword evidence="7 17" id="KW-0032">Aminotransferase</keyword>
<keyword evidence="9 17" id="KW-0808">Transferase</keyword>
<comment type="catalytic activity">
    <reaction evidence="14 17">
        <text>L-leucine + 2-oxoglutarate = 4-methyl-2-oxopentanoate + L-glutamate</text>
        <dbReference type="Rhea" id="RHEA:18321"/>
        <dbReference type="ChEBI" id="CHEBI:16810"/>
        <dbReference type="ChEBI" id="CHEBI:17865"/>
        <dbReference type="ChEBI" id="CHEBI:29985"/>
        <dbReference type="ChEBI" id="CHEBI:57427"/>
        <dbReference type="EC" id="2.6.1.42"/>
    </reaction>
</comment>
<dbReference type="AlphaFoldDB" id="A0A5R8KI40"/>
<evidence type="ECO:0000256" key="3">
    <source>
        <dbReference type="ARBA" id="ARBA00004824"/>
    </source>
</evidence>
<dbReference type="PANTHER" id="PTHR42743:SF11">
    <property type="entry name" value="AMINODEOXYCHORISMATE LYASE"/>
    <property type="match status" value="1"/>
</dbReference>
<evidence type="ECO:0000256" key="14">
    <source>
        <dbReference type="ARBA" id="ARBA00049229"/>
    </source>
</evidence>
<dbReference type="PANTHER" id="PTHR42743">
    <property type="entry name" value="AMINO-ACID AMINOTRANSFERASE"/>
    <property type="match status" value="1"/>
</dbReference>
<protein>
    <recommendedName>
        <fullName evidence="17">Branched-chain-amino-acid aminotransferase</fullName>
        <shortName evidence="17">BCAT</shortName>
        <ecNumber evidence="17">2.6.1.42</ecNumber>
    </recommendedName>
</protein>
<dbReference type="UniPathway" id="UPA00049">
    <property type="reaction ID" value="UER00062"/>
</dbReference>
<evidence type="ECO:0000256" key="16">
    <source>
        <dbReference type="RuleBase" id="RU004516"/>
    </source>
</evidence>
<evidence type="ECO:0000256" key="8">
    <source>
        <dbReference type="ARBA" id="ARBA00022605"/>
    </source>
</evidence>
<dbReference type="InterPro" id="IPR005785">
    <property type="entry name" value="B_amino_transI"/>
</dbReference>
<dbReference type="UniPathway" id="UPA00048">
    <property type="reaction ID" value="UER00073"/>
</dbReference>
<sequence length="296" mass="32133">MAAPSLLIYLDGNIVPESEAKISVFDHGLLYGDGVFEGIRFYNGRVFRLTEHLERLYESSRSILLNVPLNFEEMEKAVLDTIAANNLRDGYIRLLITRGVGPLGLNPYQCPKASVVVIASSISLYPQEKYDLGLTMVTCATRRPSPAALSPQVKSLNYLNNIMAKIEAIQGGGEEGVMLNEQGFVAECTGDNIFILKRGEVLTPPIAAGGLDGITRRVAIELLAELGVPLREVNLTRHDIFTAEECFLTGTAAEVIAGVMLDRRPIGTGKPGPLTKQLVEKFKALANSTGTPITYP</sequence>
<evidence type="ECO:0000256" key="5">
    <source>
        <dbReference type="ARBA" id="ARBA00005072"/>
    </source>
</evidence>
<organism evidence="18 19">
    <name type="scientific">Phragmitibacter flavus</name>
    <dbReference type="NCBI Taxonomy" id="2576071"/>
    <lineage>
        <taxon>Bacteria</taxon>
        <taxon>Pseudomonadati</taxon>
        <taxon>Verrucomicrobiota</taxon>
        <taxon>Verrucomicrobiia</taxon>
        <taxon>Verrucomicrobiales</taxon>
        <taxon>Verrucomicrobiaceae</taxon>
        <taxon>Phragmitibacter</taxon>
    </lineage>
</organism>
<evidence type="ECO:0000256" key="10">
    <source>
        <dbReference type="ARBA" id="ARBA00022898"/>
    </source>
</evidence>
<dbReference type="GO" id="GO:0052656">
    <property type="term" value="F:L-isoleucine-2-oxoglutarate transaminase activity"/>
    <property type="evidence" value="ECO:0007669"/>
    <property type="project" value="RHEA"/>
</dbReference>
<comment type="pathway">
    <text evidence="4 17">Amino-acid biosynthesis; L-valine biosynthesis; L-valine from pyruvate: step 4/4.</text>
</comment>
<evidence type="ECO:0000256" key="15">
    <source>
        <dbReference type="RuleBase" id="RU004106"/>
    </source>
</evidence>
<evidence type="ECO:0000313" key="18">
    <source>
        <dbReference type="EMBL" id="TLD71984.1"/>
    </source>
</evidence>
<evidence type="ECO:0000256" key="6">
    <source>
        <dbReference type="ARBA" id="ARBA00009320"/>
    </source>
</evidence>
<dbReference type="InterPro" id="IPR043131">
    <property type="entry name" value="BCAT-like_N"/>
</dbReference>
<dbReference type="InterPro" id="IPR050571">
    <property type="entry name" value="Class-IV_PLP-Dep_Aminotrnsfr"/>
</dbReference>
<proteinExistence type="inferred from homology"/>
<dbReference type="InterPro" id="IPR043132">
    <property type="entry name" value="BCAT-like_C"/>
</dbReference>
<keyword evidence="10 16" id="KW-0663">Pyridoxal phosphate</keyword>
<accession>A0A5R8KI40</accession>
<dbReference type="RefSeq" id="WP_138084989.1">
    <property type="nucleotide sequence ID" value="NZ_VAUV01000003.1"/>
</dbReference>
<dbReference type="GO" id="GO:0005829">
    <property type="term" value="C:cytosol"/>
    <property type="evidence" value="ECO:0007669"/>
    <property type="project" value="TreeGrafter"/>
</dbReference>
<dbReference type="EC" id="2.6.1.42" evidence="17"/>
<dbReference type="Proteomes" id="UP000306196">
    <property type="component" value="Unassembled WGS sequence"/>
</dbReference>
<evidence type="ECO:0000256" key="11">
    <source>
        <dbReference type="ARBA" id="ARBA00023304"/>
    </source>
</evidence>
<dbReference type="GO" id="GO:0009099">
    <property type="term" value="P:L-valine biosynthetic process"/>
    <property type="evidence" value="ECO:0007669"/>
    <property type="project" value="UniProtKB-UniPathway"/>
</dbReference>
<dbReference type="InterPro" id="IPR036038">
    <property type="entry name" value="Aminotransferase-like"/>
</dbReference>
<evidence type="ECO:0000256" key="7">
    <source>
        <dbReference type="ARBA" id="ARBA00022576"/>
    </source>
</evidence>
<keyword evidence="8 17" id="KW-0028">Amino-acid biosynthesis</keyword>
<comment type="cofactor">
    <cofactor evidence="1 16">
        <name>pyridoxal 5'-phosphate</name>
        <dbReference type="ChEBI" id="CHEBI:597326"/>
    </cofactor>
</comment>
<dbReference type="FunFam" id="3.20.10.10:FF:000002">
    <property type="entry name" value="D-alanine aminotransferase"/>
    <property type="match status" value="1"/>
</dbReference>
<dbReference type="InterPro" id="IPR001544">
    <property type="entry name" value="Aminotrans_IV"/>
</dbReference>
<evidence type="ECO:0000256" key="9">
    <source>
        <dbReference type="ARBA" id="ARBA00022679"/>
    </source>
</evidence>
<comment type="function">
    <text evidence="2 17">Acts on leucine, isoleucine and valine.</text>
</comment>
<dbReference type="OrthoDB" id="9805628at2"/>
<dbReference type="GO" id="GO:0052655">
    <property type="term" value="F:L-valine-2-oxoglutarate transaminase activity"/>
    <property type="evidence" value="ECO:0007669"/>
    <property type="project" value="RHEA"/>
</dbReference>
<keyword evidence="11 17" id="KW-0100">Branched-chain amino acid biosynthesis</keyword>
<comment type="pathway">
    <text evidence="5 17">Amino-acid biosynthesis; L-leucine biosynthesis; L-leucine from 3-methyl-2-oxobutanoate: step 4/4.</text>
</comment>
<comment type="caution">
    <text evidence="18">The sequence shown here is derived from an EMBL/GenBank/DDBJ whole genome shotgun (WGS) entry which is preliminary data.</text>
</comment>
<dbReference type="CDD" id="cd01558">
    <property type="entry name" value="D-AAT_like"/>
    <property type="match status" value="1"/>
</dbReference>
<evidence type="ECO:0000256" key="4">
    <source>
        <dbReference type="ARBA" id="ARBA00004931"/>
    </source>
</evidence>
<evidence type="ECO:0000256" key="13">
    <source>
        <dbReference type="ARBA" id="ARBA00048798"/>
    </source>
</evidence>
<evidence type="ECO:0000256" key="1">
    <source>
        <dbReference type="ARBA" id="ARBA00001933"/>
    </source>
</evidence>
<dbReference type="EMBL" id="VAUV01000003">
    <property type="protein sequence ID" value="TLD71984.1"/>
    <property type="molecule type" value="Genomic_DNA"/>
</dbReference>
<reference evidence="18 19" key="1">
    <citation type="submission" date="2019-05" db="EMBL/GenBank/DDBJ databases">
        <title>Verrucobacter flavum gen. nov., sp. nov. a new member of the family Verrucomicrobiaceae.</title>
        <authorList>
            <person name="Szuroczki S."/>
            <person name="Abbaszade G."/>
            <person name="Szabo A."/>
            <person name="Felfoldi T."/>
            <person name="Schumann P."/>
            <person name="Boka K."/>
            <person name="Keki Z."/>
            <person name="Toumi M."/>
            <person name="Toth E."/>
        </authorList>
    </citation>
    <scope>NUCLEOTIDE SEQUENCE [LARGE SCALE GENOMIC DNA]</scope>
    <source>
        <strain evidence="18 19">MG-N-17</strain>
    </source>
</reference>
<name>A0A5R8KI40_9BACT</name>
<comment type="similarity">
    <text evidence="6 15">Belongs to the class-IV pyridoxal-phosphate-dependent aminotransferase family.</text>
</comment>
<dbReference type="Pfam" id="PF01063">
    <property type="entry name" value="Aminotran_4"/>
    <property type="match status" value="1"/>
</dbReference>
<dbReference type="PROSITE" id="PS00770">
    <property type="entry name" value="AA_TRANSFER_CLASS_4"/>
    <property type="match status" value="1"/>
</dbReference>
<dbReference type="Gene3D" id="3.20.10.10">
    <property type="entry name" value="D-amino Acid Aminotransferase, subunit A, domain 2"/>
    <property type="match status" value="1"/>
</dbReference>
<dbReference type="GO" id="GO:0009097">
    <property type="term" value="P:isoleucine biosynthetic process"/>
    <property type="evidence" value="ECO:0007669"/>
    <property type="project" value="UniProtKB-UniPathway"/>
</dbReference>
<dbReference type="InterPro" id="IPR018300">
    <property type="entry name" value="Aminotrans_IV_CS"/>
</dbReference>
<dbReference type="FunFam" id="3.30.470.10:FF:000006">
    <property type="entry name" value="Branched-chain-amino-acid aminotransferase"/>
    <property type="match status" value="1"/>
</dbReference>
<dbReference type="NCBIfam" id="TIGR01122">
    <property type="entry name" value="ilvE_I"/>
    <property type="match status" value="1"/>
</dbReference>
<dbReference type="GO" id="GO:0009098">
    <property type="term" value="P:L-leucine biosynthetic process"/>
    <property type="evidence" value="ECO:0007669"/>
    <property type="project" value="UniProtKB-UniPathway"/>
</dbReference>
<dbReference type="UniPathway" id="UPA00047">
    <property type="reaction ID" value="UER00058"/>
</dbReference>
<dbReference type="GO" id="GO:0052654">
    <property type="term" value="F:L-leucine-2-oxoglutarate transaminase activity"/>
    <property type="evidence" value="ECO:0007669"/>
    <property type="project" value="RHEA"/>
</dbReference>
<keyword evidence="19" id="KW-1185">Reference proteome</keyword>
<comment type="catalytic activity">
    <reaction evidence="13 17">
        <text>L-isoleucine + 2-oxoglutarate = (S)-3-methyl-2-oxopentanoate + L-glutamate</text>
        <dbReference type="Rhea" id="RHEA:24801"/>
        <dbReference type="ChEBI" id="CHEBI:16810"/>
        <dbReference type="ChEBI" id="CHEBI:29985"/>
        <dbReference type="ChEBI" id="CHEBI:35146"/>
        <dbReference type="ChEBI" id="CHEBI:58045"/>
        <dbReference type="EC" id="2.6.1.42"/>
    </reaction>
</comment>
<evidence type="ECO:0000256" key="17">
    <source>
        <dbReference type="RuleBase" id="RU364094"/>
    </source>
</evidence>
<comment type="catalytic activity">
    <reaction evidence="12 17">
        <text>L-valine + 2-oxoglutarate = 3-methyl-2-oxobutanoate + L-glutamate</text>
        <dbReference type="Rhea" id="RHEA:24813"/>
        <dbReference type="ChEBI" id="CHEBI:11851"/>
        <dbReference type="ChEBI" id="CHEBI:16810"/>
        <dbReference type="ChEBI" id="CHEBI:29985"/>
        <dbReference type="ChEBI" id="CHEBI:57762"/>
        <dbReference type="EC" id="2.6.1.42"/>
    </reaction>
</comment>
<dbReference type="SUPFAM" id="SSF56752">
    <property type="entry name" value="D-aminoacid aminotransferase-like PLP-dependent enzymes"/>
    <property type="match status" value="1"/>
</dbReference>
<dbReference type="Gene3D" id="3.30.470.10">
    <property type="match status" value="1"/>
</dbReference>
<gene>
    <name evidence="17 18" type="primary">ilvE</name>
    <name evidence="18" type="ORF">FEM03_04475</name>
</gene>
<evidence type="ECO:0000313" key="19">
    <source>
        <dbReference type="Proteomes" id="UP000306196"/>
    </source>
</evidence>
<evidence type="ECO:0000256" key="12">
    <source>
        <dbReference type="ARBA" id="ARBA00048212"/>
    </source>
</evidence>
<dbReference type="NCBIfam" id="NF006185">
    <property type="entry name" value="PRK08320.1"/>
    <property type="match status" value="1"/>
</dbReference>
<comment type="pathway">
    <text evidence="3 17">Amino-acid biosynthesis; L-isoleucine biosynthesis; L-isoleucine from 2-oxobutanoate: step 4/4.</text>
</comment>
<evidence type="ECO:0000256" key="2">
    <source>
        <dbReference type="ARBA" id="ARBA00003109"/>
    </source>
</evidence>